<dbReference type="Proteomes" id="UP001219525">
    <property type="component" value="Unassembled WGS sequence"/>
</dbReference>
<evidence type="ECO:0000313" key="3">
    <source>
        <dbReference type="EMBL" id="KAJ7224124.1"/>
    </source>
</evidence>
<sequence length="388" mass="45480">MQSRTLKEIREHIPDSLFVRNTARSLRYLARDLLLATVLAFYGSKIDPVFLALREQQTLPMPIIVACKWICWMAYWWFQGLVFTGLWVVGHECGHMAFSPNKVVCDIVGFTIHTLLWTPYFSWKIVHHRHHSHHASMEHDEVYIPKTRSDLGIPPDATGSDLGEYIQDTPIYTLFMLIRQQILAFPAYLLFNVSGQKNYPKYSNHFNPNAIMFTPTQRNAVLMSNVGILGMMAACYYAKTLFGVMPVLKLYGIPWLLVTHWFIMITYLHHTDLSLPHYRNTLWNYQRGAASTCDRDFLGWQGRFFLHDVAHYHVIHHFFPKMPFYHGESATRYLKELLGPHYHRSTDPVFLVLWKNYNSCQFVDDEGDVLFYRDRQGSARFEYTPRNT</sequence>
<protein>
    <submittedName>
        <fullName evidence="3">Fatty acid desaturase-domain-containing protein</fullName>
    </submittedName>
</protein>
<feature type="transmembrane region" description="Helical" evidence="1">
    <location>
        <begin position="251"/>
        <end position="269"/>
    </location>
</feature>
<dbReference type="GO" id="GO:0006629">
    <property type="term" value="P:lipid metabolic process"/>
    <property type="evidence" value="ECO:0007669"/>
    <property type="project" value="InterPro"/>
</dbReference>
<proteinExistence type="predicted"/>
<evidence type="ECO:0000256" key="1">
    <source>
        <dbReference type="SAM" id="Phobius"/>
    </source>
</evidence>
<keyword evidence="1" id="KW-0812">Transmembrane</keyword>
<feature type="domain" description="Fatty acid desaturase" evidence="2">
    <location>
        <begin position="72"/>
        <end position="344"/>
    </location>
</feature>
<reference evidence="3" key="1">
    <citation type="submission" date="2023-03" db="EMBL/GenBank/DDBJ databases">
        <title>Massive genome expansion in bonnet fungi (Mycena s.s.) driven by repeated elements and novel gene families across ecological guilds.</title>
        <authorList>
            <consortium name="Lawrence Berkeley National Laboratory"/>
            <person name="Harder C.B."/>
            <person name="Miyauchi S."/>
            <person name="Viragh M."/>
            <person name="Kuo A."/>
            <person name="Thoen E."/>
            <person name="Andreopoulos B."/>
            <person name="Lu D."/>
            <person name="Skrede I."/>
            <person name="Drula E."/>
            <person name="Henrissat B."/>
            <person name="Morin E."/>
            <person name="Kohler A."/>
            <person name="Barry K."/>
            <person name="LaButti K."/>
            <person name="Morin E."/>
            <person name="Salamov A."/>
            <person name="Lipzen A."/>
            <person name="Mereny Z."/>
            <person name="Hegedus B."/>
            <person name="Baldrian P."/>
            <person name="Stursova M."/>
            <person name="Weitz H."/>
            <person name="Taylor A."/>
            <person name="Grigoriev I.V."/>
            <person name="Nagy L.G."/>
            <person name="Martin F."/>
            <person name="Kauserud H."/>
        </authorList>
    </citation>
    <scope>NUCLEOTIDE SEQUENCE</scope>
    <source>
        <strain evidence="3">9144</strain>
    </source>
</reference>
<organism evidence="3 4">
    <name type="scientific">Mycena pura</name>
    <dbReference type="NCBI Taxonomy" id="153505"/>
    <lineage>
        <taxon>Eukaryota</taxon>
        <taxon>Fungi</taxon>
        <taxon>Dikarya</taxon>
        <taxon>Basidiomycota</taxon>
        <taxon>Agaricomycotina</taxon>
        <taxon>Agaricomycetes</taxon>
        <taxon>Agaricomycetidae</taxon>
        <taxon>Agaricales</taxon>
        <taxon>Marasmiineae</taxon>
        <taxon>Mycenaceae</taxon>
        <taxon>Mycena</taxon>
    </lineage>
</organism>
<dbReference type="Pfam" id="PF00487">
    <property type="entry name" value="FA_desaturase"/>
    <property type="match status" value="1"/>
</dbReference>
<accession>A0AAD7E2F9</accession>
<dbReference type="CDD" id="cd03507">
    <property type="entry name" value="Delta12-FADS-like"/>
    <property type="match status" value="1"/>
</dbReference>
<dbReference type="InterPro" id="IPR005804">
    <property type="entry name" value="FA_desaturase_dom"/>
</dbReference>
<dbReference type="GO" id="GO:0016491">
    <property type="term" value="F:oxidoreductase activity"/>
    <property type="evidence" value="ECO:0007669"/>
    <property type="project" value="InterPro"/>
</dbReference>
<keyword evidence="1" id="KW-1133">Transmembrane helix</keyword>
<comment type="caution">
    <text evidence="3">The sequence shown here is derived from an EMBL/GenBank/DDBJ whole genome shotgun (WGS) entry which is preliminary data.</text>
</comment>
<name>A0AAD7E2F9_9AGAR</name>
<dbReference type="InterPro" id="IPR012171">
    <property type="entry name" value="Fatty_acid_desaturase"/>
</dbReference>
<evidence type="ECO:0000313" key="4">
    <source>
        <dbReference type="Proteomes" id="UP001219525"/>
    </source>
</evidence>
<dbReference type="AlphaFoldDB" id="A0AAD7E2F9"/>
<keyword evidence="4" id="KW-1185">Reference proteome</keyword>
<evidence type="ECO:0000259" key="2">
    <source>
        <dbReference type="Pfam" id="PF00487"/>
    </source>
</evidence>
<gene>
    <name evidence="3" type="ORF">GGX14DRAFT_351468</name>
</gene>
<keyword evidence="1" id="KW-0472">Membrane</keyword>
<dbReference type="EMBL" id="JARJCW010000005">
    <property type="protein sequence ID" value="KAJ7224124.1"/>
    <property type="molecule type" value="Genomic_DNA"/>
</dbReference>
<dbReference type="PANTHER" id="PTHR32100">
    <property type="entry name" value="OMEGA-6 FATTY ACID DESATURASE, CHLOROPLASTIC"/>
    <property type="match status" value="1"/>
</dbReference>